<evidence type="ECO:0000256" key="1">
    <source>
        <dbReference type="ARBA" id="ARBA00023125"/>
    </source>
</evidence>
<dbReference type="SMART" id="SM00530">
    <property type="entry name" value="HTH_XRE"/>
    <property type="match status" value="1"/>
</dbReference>
<dbReference type="Pfam" id="PF01381">
    <property type="entry name" value="HTH_3"/>
    <property type="match status" value="1"/>
</dbReference>
<gene>
    <name evidence="3" type="ORF">ACJDU8_12925</name>
</gene>
<sequence>MTDIVKELRTNKKLTCEQMANLIGVSKATYSKKENGLIKFSLKESKIIADEFNKSIEDIFFNSIVSKIETKKEVV</sequence>
<accession>A0ABW8SK77</accession>
<evidence type="ECO:0000313" key="4">
    <source>
        <dbReference type="Proteomes" id="UP001623660"/>
    </source>
</evidence>
<dbReference type="InterPro" id="IPR001387">
    <property type="entry name" value="Cro/C1-type_HTH"/>
</dbReference>
<proteinExistence type="predicted"/>
<feature type="domain" description="HTH cro/C1-type" evidence="2">
    <location>
        <begin position="5"/>
        <end position="59"/>
    </location>
</feature>
<evidence type="ECO:0000313" key="3">
    <source>
        <dbReference type="EMBL" id="MFL0196452.1"/>
    </source>
</evidence>
<dbReference type="SUPFAM" id="SSF47413">
    <property type="entry name" value="lambda repressor-like DNA-binding domains"/>
    <property type="match status" value="1"/>
</dbReference>
<dbReference type="PANTHER" id="PTHR46558:SF4">
    <property type="entry name" value="DNA-BIDING PHAGE PROTEIN"/>
    <property type="match status" value="1"/>
</dbReference>
<dbReference type="PROSITE" id="PS50943">
    <property type="entry name" value="HTH_CROC1"/>
    <property type="match status" value="1"/>
</dbReference>
<dbReference type="Gene3D" id="1.10.260.40">
    <property type="entry name" value="lambda repressor-like DNA-binding domains"/>
    <property type="match status" value="1"/>
</dbReference>
<keyword evidence="1" id="KW-0238">DNA-binding</keyword>
<dbReference type="Proteomes" id="UP001623660">
    <property type="component" value="Unassembled WGS sequence"/>
</dbReference>
<dbReference type="CDD" id="cd00093">
    <property type="entry name" value="HTH_XRE"/>
    <property type="match status" value="1"/>
</dbReference>
<dbReference type="RefSeq" id="WP_406792564.1">
    <property type="nucleotide sequence ID" value="NZ_JBJHZX010000018.1"/>
</dbReference>
<keyword evidence="4" id="KW-1185">Reference proteome</keyword>
<dbReference type="InterPro" id="IPR010982">
    <property type="entry name" value="Lambda_DNA-bd_dom_sf"/>
</dbReference>
<dbReference type="PANTHER" id="PTHR46558">
    <property type="entry name" value="TRACRIPTIONAL REGULATORY PROTEIN-RELATED-RELATED"/>
    <property type="match status" value="1"/>
</dbReference>
<reference evidence="3 4" key="1">
    <citation type="submission" date="2024-11" db="EMBL/GenBank/DDBJ databases">
        <authorList>
            <person name="Heng Y.C."/>
            <person name="Lim A.C.H."/>
            <person name="Lee J.K.Y."/>
            <person name="Kittelmann S."/>
        </authorList>
    </citation>
    <scope>NUCLEOTIDE SEQUENCE [LARGE SCALE GENOMIC DNA]</scope>
    <source>
        <strain evidence="3 4">WILCCON 0269</strain>
    </source>
</reference>
<organism evidence="3 4">
    <name type="scientific">Candidatus Clostridium eludens</name>
    <dbReference type="NCBI Taxonomy" id="3381663"/>
    <lineage>
        <taxon>Bacteria</taxon>
        <taxon>Bacillati</taxon>
        <taxon>Bacillota</taxon>
        <taxon>Clostridia</taxon>
        <taxon>Eubacteriales</taxon>
        <taxon>Clostridiaceae</taxon>
        <taxon>Clostridium</taxon>
    </lineage>
</organism>
<evidence type="ECO:0000259" key="2">
    <source>
        <dbReference type="PROSITE" id="PS50943"/>
    </source>
</evidence>
<comment type="caution">
    <text evidence="3">The sequence shown here is derived from an EMBL/GenBank/DDBJ whole genome shotgun (WGS) entry which is preliminary data.</text>
</comment>
<dbReference type="EMBL" id="JBJHZX010000018">
    <property type="protein sequence ID" value="MFL0196452.1"/>
    <property type="molecule type" value="Genomic_DNA"/>
</dbReference>
<protein>
    <submittedName>
        <fullName evidence="3">Helix-turn-helix transcriptional regulator</fullName>
    </submittedName>
</protein>
<name>A0ABW8SK77_9CLOT</name>